<dbReference type="RefSeq" id="WP_014260581.1">
    <property type="nucleotide sequence ID" value="NC_016629.1"/>
</dbReference>
<sequence>MKNEKRQEGKMDMQAMMAAYKKLAVPGAPHALLAGLAGSWATWTRAWMEPGQPPTETTGTCEQKMLLGGRYLQQEYAGDMMGDQFTGINLIGYDNHTQKYVSVWYDSMSTGIVCFEGTASADGKTITQEASYDDPVRGPLLWRSVTRIVDADTLEYEMYLTPKGGQEEKAMEMTVARKR</sequence>
<evidence type="ECO:0000313" key="1">
    <source>
        <dbReference type="EMBL" id="EGJ50886.1"/>
    </source>
</evidence>
<dbReference type="Proteomes" id="UP000007844">
    <property type="component" value="Chromosome"/>
</dbReference>
<organism evidence="1 2">
    <name type="scientific">Desulfocurvibacter africanus subsp. africanus str. Walvis Bay</name>
    <dbReference type="NCBI Taxonomy" id="690850"/>
    <lineage>
        <taxon>Bacteria</taxon>
        <taxon>Pseudomonadati</taxon>
        <taxon>Thermodesulfobacteriota</taxon>
        <taxon>Desulfovibrionia</taxon>
        <taxon>Desulfovibrionales</taxon>
        <taxon>Desulfovibrionaceae</taxon>
        <taxon>Desulfocurvibacter</taxon>
    </lineage>
</organism>
<dbReference type="STRING" id="690850.Desaf_2566"/>
<evidence type="ECO:0000313" key="2">
    <source>
        <dbReference type="Proteomes" id="UP000007844"/>
    </source>
</evidence>
<dbReference type="eggNOG" id="ENOG50313M6">
    <property type="taxonomic scope" value="Bacteria"/>
</dbReference>
<accession>F3YZT1</accession>
<dbReference type="HOGENOM" id="CLU_112398_0_0_7"/>
<dbReference type="AlphaFoldDB" id="F3YZT1"/>
<dbReference type="EMBL" id="CP003221">
    <property type="protein sequence ID" value="EGJ50886.1"/>
    <property type="molecule type" value="Genomic_DNA"/>
</dbReference>
<reference evidence="1 2" key="1">
    <citation type="journal article" date="2011" name="J. Bacteriol.">
        <title>Genome sequence of the mercury-methylating and pleomorphic Desulfovibrio africanus Strain Walvis Bay.</title>
        <authorList>
            <person name="Brown S.D."/>
            <person name="Wall J.D."/>
            <person name="Kucken A.M."/>
            <person name="Gilmour C.C."/>
            <person name="Podar M."/>
            <person name="Brandt C.C."/>
            <person name="Teshima H."/>
            <person name="Detter J.C."/>
            <person name="Han C.S."/>
            <person name="Land M.L."/>
            <person name="Lucas S."/>
            <person name="Han J."/>
            <person name="Pennacchio L."/>
            <person name="Nolan M."/>
            <person name="Pitluck S."/>
            <person name="Woyke T."/>
            <person name="Goodwin L."/>
            <person name="Palumbo A.V."/>
            <person name="Elias D.A."/>
        </authorList>
    </citation>
    <scope>NUCLEOTIDE SEQUENCE [LARGE SCALE GENOMIC DNA]</scope>
    <source>
        <strain evidence="1 2">Walvis Bay</strain>
    </source>
</reference>
<name>F3YZT1_DESAF</name>
<evidence type="ECO:0008006" key="3">
    <source>
        <dbReference type="Google" id="ProtNLM"/>
    </source>
</evidence>
<keyword evidence="2" id="KW-1185">Reference proteome</keyword>
<gene>
    <name evidence="1" type="ORF">Desaf_2566</name>
</gene>
<dbReference type="Pfam" id="PF07617">
    <property type="entry name" value="DUF1579"/>
    <property type="match status" value="1"/>
</dbReference>
<dbReference type="InterPro" id="IPR011473">
    <property type="entry name" value="DUF1579"/>
</dbReference>
<proteinExistence type="predicted"/>
<dbReference type="KEGG" id="daf:Desaf_2566"/>
<protein>
    <recommendedName>
        <fullName evidence="3">DUF1579 domain-containing protein</fullName>
    </recommendedName>
</protein>